<reference evidence="3" key="2">
    <citation type="submission" date="2023-04" db="EMBL/GenBank/DDBJ databases">
        <title>'Rhodoalgimonas zhirmunskyi' gen. nov., isolated from a red alga.</title>
        <authorList>
            <person name="Nedashkovskaya O.I."/>
            <person name="Otstavnykh N.Y."/>
            <person name="Bystritskaya E.P."/>
            <person name="Balabanova L.A."/>
            <person name="Isaeva M.P."/>
        </authorList>
    </citation>
    <scope>NUCLEOTIDE SEQUENCE</scope>
    <source>
        <strain evidence="3">10Alg 79</strain>
    </source>
</reference>
<comment type="caution">
    <text evidence="3">The sequence shown here is derived from an EMBL/GenBank/DDBJ whole genome shotgun (WGS) entry which is preliminary data.</text>
</comment>
<sequence>MTDHIETTDAPDDISTPYSILPGDTFLGSLETAGDRDWIAVTLSANHVYDISLSDDDDTQFVDTFMRLYTEAGEYVKASDNGGIGFNSLFRLAIWNDITYFISAGSYSDDSAGSYKLEVRESDPIWGTTGDDRLGGTGSADAINALEGNDTVYGVWGRDTLLGGAGDDSLDGSFGRDLLFGGEGNDVLVGYFDNDTLYGGDGNDLLFGLSLRDYSSPGYNDLLHGGKGDDTLYGGGGYDTLYGGDGNDFLFGDNNNPGILVGYNDLMYGEEGDDRLYGRKGNDSLYGGDGNDTLVGELDNDTLFGGTGDDRLFGSTQRDRLHGDDGNDLLSGNKQGDWLFGGAGDDTLHGGRDDDRLTGGADADVFLFDFGHDTINDFEDDIDRLLLEDALWTGTLTVAEVISTYATTDGTDTMFDFGNGVMLDVLGIADPTQLANDIVIV</sequence>
<dbReference type="InterPro" id="IPR018511">
    <property type="entry name" value="Hemolysin-typ_Ca-bd_CS"/>
</dbReference>
<comment type="subcellular location">
    <subcellularLocation>
        <location evidence="1">Secreted</location>
    </subcellularLocation>
</comment>
<organism evidence="3 4">
    <name type="scientific">Rhodalgimonas zhirmunskyi</name>
    <dbReference type="NCBI Taxonomy" id="2964767"/>
    <lineage>
        <taxon>Bacteria</taxon>
        <taxon>Pseudomonadati</taxon>
        <taxon>Pseudomonadota</taxon>
        <taxon>Alphaproteobacteria</taxon>
        <taxon>Rhodobacterales</taxon>
        <taxon>Roseobacteraceae</taxon>
        <taxon>Rhodalgimonas</taxon>
    </lineage>
</organism>
<keyword evidence="4" id="KW-1185">Reference proteome</keyword>
<dbReference type="Pfam" id="PF00353">
    <property type="entry name" value="HemolysinCabind"/>
    <property type="match status" value="6"/>
</dbReference>
<dbReference type="PANTHER" id="PTHR38340:SF1">
    <property type="entry name" value="S-LAYER PROTEIN"/>
    <property type="match status" value="1"/>
</dbReference>
<dbReference type="EMBL" id="JANFFA010000003">
    <property type="protein sequence ID" value="MDQ2094845.1"/>
    <property type="molecule type" value="Genomic_DNA"/>
</dbReference>
<accession>A0AAJ1UAH7</accession>
<dbReference type="GO" id="GO:0005576">
    <property type="term" value="C:extracellular region"/>
    <property type="evidence" value="ECO:0007669"/>
    <property type="project" value="UniProtKB-SubCell"/>
</dbReference>
<keyword evidence="2" id="KW-0964">Secreted</keyword>
<evidence type="ECO:0000313" key="3">
    <source>
        <dbReference type="EMBL" id="MDQ2094845.1"/>
    </source>
</evidence>
<dbReference type="PROSITE" id="PS00330">
    <property type="entry name" value="HEMOLYSIN_CALCIUM"/>
    <property type="match status" value="2"/>
</dbReference>
<protein>
    <recommendedName>
        <fullName evidence="5">Calcium-binding protein</fullName>
    </recommendedName>
</protein>
<evidence type="ECO:0008006" key="5">
    <source>
        <dbReference type="Google" id="ProtNLM"/>
    </source>
</evidence>
<dbReference type="PRINTS" id="PR00313">
    <property type="entry name" value="CABNDNGRPT"/>
</dbReference>
<dbReference type="InterPro" id="IPR011049">
    <property type="entry name" value="Serralysin-like_metalloprot_C"/>
</dbReference>
<reference evidence="3" key="1">
    <citation type="submission" date="2022-07" db="EMBL/GenBank/DDBJ databases">
        <authorList>
            <person name="Otstavnykh N."/>
            <person name="Isaeva M."/>
            <person name="Bystritskaya E."/>
        </authorList>
    </citation>
    <scope>NUCLEOTIDE SEQUENCE</scope>
    <source>
        <strain evidence="3">10Alg 79</strain>
    </source>
</reference>
<dbReference type="InterPro" id="IPR001343">
    <property type="entry name" value="Hemolysn_Ca-bd"/>
</dbReference>
<name>A0AAJ1UAH7_9RHOB</name>
<dbReference type="PANTHER" id="PTHR38340">
    <property type="entry name" value="S-LAYER PROTEIN"/>
    <property type="match status" value="1"/>
</dbReference>
<evidence type="ECO:0000256" key="2">
    <source>
        <dbReference type="ARBA" id="ARBA00022525"/>
    </source>
</evidence>
<dbReference type="Gene3D" id="2.60.120.380">
    <property type="match status" value="1"/>
</dbReference>
<dbReference type="InterPro" id="IPR050557">
    <property type="entry name" value="RTX_toxin/Mannuronan_C5-epim"/>
</dbReference>
<dbReference type="GO" id="GO:0005509">
    <property type="term" value="F:calcium ion binding"/>
    <property type="evidence" value="ECO:0007669"/>
    <property type="project" value="InterPro"/>
</dbReference>
<dbReference type="Proteomes" id="UP001227162">
    <property type="component" value="Unassembled WGS sequence"/>
</dbReference>
<dbReference type="SUPFAM" id="SSF51120">
    <property type="entry name" value="beta-Roll"/>
    <property type="match status" value="3"/>
</dbReference>
<dbReference type="AlphaFoldDB" id="A0AAJ1UAH7"/>
<gene>
    <name evidence="3" type="ORF">NOI20_12040</name>
</gene>
<dbReference type="RefSeq" id="WP_317626454.1">
    <property type="nucleotide sequence ID" value="NZ_JANFFA010000003.1"/>
</dbReference>
<evidence type="ECO:0000313" key="4">
    <source>
        <dbReference type="Proteomes" id="UP001227162"/>
    </source>
</evidence>
<evidence type="ECO:0000256" key="1">
    <source>
        <dbReference type="ARBA" id="ARBA00004613"/>
    </source>
</evidence>
<proteinExistence type="predicted"/>
<dbReference type="Gene3D" id="2.150.10.10">
    <property type="entry name" value="Serralysin-like metalloprotease, C-terminal"/>
    <property type="match status" value="4"/>
</dbReference>